<keyword evidence="2 4" id="KW-0238">DNA-binding</keyword>
<dbReference type="InterPro" id="IPR025996">
    <property type="entry name" value="MT1864/Rv1816-like_C"/>
</dbReference>
<dbReference type="PROSITE" id="PS50977">
    <property type="entry name" value="HTH_TETR_2"/>
    <property type="match status" value="1"/>
</dbReference>
<keyword evidence="1" id="KW-0805">Transcription regulation</keyword>
<evidence type="ECO:0000256" key="1">
    <source>
        <dbReference type="ARBA" id="ARBA00023015"/>
    </source>
</evidence>
<dbReference type="InterPro" id="IPR023772">
    <property type="entry name" value="DNA-bd_HTH_TetR-type_CS"/>
</dbReference>
<organism evidence="6 7">
    <name type="scientific">Streptomyces poriferorum</name>
    <dbReference type="NCBI Taxonomy" id="2798799"/>
    <lineage>
        <taxon>Bacteria</taxon>
        <taxon>Bacillati</taxon>
        <taxon>Actinomycetota</taxon>
        <taxon>Actinomycetes</taxon>
        <taxon>Kitasatosporales</taxon>
        <taxon>Streptomycetaceae</taxon>
        <taxon>Streptomyces</taxon>
    </lineage>
</organism>
<evidence type="ECO:0000256" key="3">
    <source>
        <dbReference type="ARBA" id="ARBA00023163"/>
    </source>
</evidence>
<dbReference type="PANTHER" id="PTHR30055:SF239">
    <property type="entry name" value="TRANSCRIPTIONAL REGULATORY PROTEIN"/>
    <property type="match status" value="1"/>
</dbReference>
<dbReference type="Pfam" id="PF13305">
    <property type="entry name" value="TetR_C_33"/>
    <property type="match status" value="1"/>
</dbReference>
<dbReference type="InterPro" id="IPR009057">
    <property type="entry name" value="Homeodomain-like_sf"/>
</dbReference>
<sequence length="175" mass="18614">MTGPTARPATERAHQILAAARTLLEREGPDALTMRRLAGSVGLTAPSLYKHFPDKSSVVHALADAMLRETTDVLEAAESAAPGSFSALATAYRTHALAHPHLYRLTTGHPLPQDLEERAAAPLFRALAGDEGRARAAWAFAHGMVVMELNGRFPTDADVSAAWAAGIEAFAPVRL</sequence>
<feature type="domain" description="HTH tetR-type" evidence="5">
    <location>
        <begin position="10"/>
        <end position="70"/>
    </location>
</feature>
<dbReference type="InterPro" id="IPR050109">
    <property type="entry name" value="HTH-type_TetR-like_transc_reg"/>
</dbReference>
<dbReference type="PRINTS" id="PR00455">
    <property type="entry name" value="HTHTETR"/>
</dbReference>
<proteinExistence type="predicted"/>
<evidence type="ECO:0000313" key="7">
    <source>
        <dbReference type="Proteomes" id="UP001235744"/>
    </source>
</evidence>
<accession>A0ABY9J4Q3</accession>
<evidence type="ECO:0000256" key="2">
    <source>
        <dbReference type="ARBA" id="ARBA00023125"/>
    </source>
</evidence>
<evidence type="ECO:0000313" key="6">
    <source>
        <dbReference type="EMBL" id="WLQ61854.1"/>
    </source>
</evidence>
<evidence type="ECO:0000259" key="5">
    <source>
        <dbReference type="PROSITE" id="PS50977"/>
    </source>
</evidence>
<feature type="DNA-binding region" description="H-T-H motif" evidence="4">
    <location>
        <begin position="33"/>
        <end position="52"/>
    </location>
</feature>
<dbReference type="PROSITE" id="PS01081">
    <property type="entry name" value="HTH_TETR_1"/>
    <property type="match status" value="1"/>
</dbReference>
<dbReference type="Gene3D" id="1.10.10.60">
    <property type="entry name" value="Homeodomain-like"/>
    <property type="match status" value="1"/>
</dbReference>
<keyword evidence="3" id="KW-0804">Transcription</keyword>
<dbReference type="RefSeq" id="WP_306072215.1">
    <property type="nucleotide sequence ID" value="NZ_CP120988.1"/>
</dbReference>
<dbReference type="Pfam" id="PF00440">
    <property type="entry name" value="TetR_N"/>
    <property type="match status" value="1"/>
</dbReference>
<dbReference type="InterPro" id="IPR001647">
    <property type="entry name" value="HTH_TetR"/>
</dbReference>
<dbReference type="Gene3D" id="1.10.357.10">
    <property type="entry name" value="Tetracycline Repressor, domain 2"/>
    <property type="match status" value="1"/>
</dbReference>
<dbReference type="EMBL" id="CP120988">
    <property type="protein sequence ID" value="WLQ61854.1"/>
    <property type="molecule type" value="Genomic_DNA"/>
</dbReference>
<name>A0ABY9J4Q3_9ACTN</name>
<evidence type="ECO:0000256" key="4">
    <source>
        <dbReference type="PROSITE-ProRule" id="PRU00335"/>
    </source>
</evidence>
<dbReference type="SUPFAM" id="SSF48498">
    <property type="entry name" value="Tetracyclin repressor-like, C-terminal domain"/>
    <property type="match status" value="1"/>
</dbReference>
<dbReference type="PANTHER" id="PTHR30055">
    <property type="entry name" value="HTH-TYPE TRANSCRIPTIONAL REGULATOR RUTR"/>
    <property type="match status" value="1"/>
</dbReference>
<protein>
    <submittedName>
        <fullName evidence="6">TetR/AcrR family transcriptional regulator</fullName>
    </submittedName>
</protein>
<dbReference type="SUPFAM" id="SSF46689">
    <property type="entry name" value="Homeodomain-like"/>
    <property type="match status" value="1"/>
</dbReference>
<dbReference type="Proteomes" id="UP001235744">
    <property type="component" value="Chromosome"/>
</dbReference>
<dbReference type="InterPro" id="IPR036271">
    <property type="entry name" value="Tet_transcr_reg_TetR-rel_C_sf"/>
</dbReference>
<gene>
    <name evidence="6" type="ORF">P8A19_29445</name>
</gene>
<keyword evidence="7" id="KW-1185">Reference proteome</keyword>
<reference evidence="6 7" key="1">
    <citation type="submission" date="2023-03" db="EMBL/GenBank/DDBJ databases">
        <title>Isolation and description of six Streptomyces strains from soil environments, able to metabolize different microbial glucans.</title>
        <authorList>
            <person name="Widen T."/>
            <person name="Larsbrink J."/>
        </authorList>
    </citation>
    <scope>NUCLEOTIDE SEQUENCE [LARGE SCALE GENOMIC DNA]</scope>
    <source>
        <strain evidence="6 7">Alt2</strain>
    </source>
</reference>